<comment type="caution">
    <text evidence="2">The sequence shown here is derived from an EMBL/GenBank/DDBJ whole genome shotgun (WGS) entry which is preliminary data.</text>
</comment>
<protein>
    <submittedName>
        <fullName evidence="2">Uncharacterized protein</fullName>
    </submittedName>
</protein>
<feature type="transmembrane region" description="Helical" evidence="1">
    <location>
        <begin position="115"/>
        <end position="137"/>
    </location>
</feature>
<evidence type="ECO:0000256" key="1">
    <source>
        <dbReference type="SAM" id="Phobius"/>
    </source>
</evidence>
<keyword evidence="3" id="KW-1185">Reference proteome</keyword>
<dbReference type="EMBL" id="LPUY01000044">
    <property type="protein sequence ID" value="KUP93710.1"/>
    <property type="molecule type" value="Genomic_DNA"/>
</dbReference>
<dbReference type="Proteomes" id="UP000068382">
    <property type="component" value="Unassembled WGS sequence"/>
</dbReference>
<accession>A0A132C0W1</accession>
<evidence type="ECO:0000313" key="3">
    <source>
        <dbReference type="Proteomes" id="UP000068382"/>
    </source>
</evidence>
<dbReference type="OrthoDB" id="8759010at2"/>
<gene>
    <name evidence="2" type="ORF">TRIHO_14120</name>
</gene>
<proteinExistence type="predicted"/>
<dbReference type="InterPro" id="IPR018750">
    <property type="entry name" value="DUF2306_membrane"/>
</dbReference>
<sequence length="211" mass="23138">MTLEFWTRRRLAWALATLWGLSVLIALGSLRFVVAEMSVVMPAMLHHALARPVMLYLHIGLAPVALALLPVQFSRRLRARRPALHRWAGRLYATCVLLSGLASLPLAYTTDAGPVAGLGLAVLAGVWLGTTGLAVVYALQRRIDLHRAWMIRSAALTLAAVTLRLYLPIGLSTVGFEASYPVICWICWLPNLLAAEWLLRREAQAASLQPA</sequence>
<keyword evidence="1" id="KW-0472">Membrane</keyword>
<dbReference type="RefSeq" id="WP_068241670.1">
    <property type="nucleotide sequence ID" value="NZ_LPUY01000044.1"/>
</dbReference>
<feature type="transmembrane region" description="Helical" evidence="1">
    <location>
        <begin position="91"/>
        <end position="109"/>
    </location>
</feature>
<feature type="transmembrane region" description="Helical" evidence="1">
    <location>
        <begin position="149"/>
        <end position="167"/>
    </location>
</feature>
<name>A0A132C0W1_9RHOB</name>
<feature type="transmembrane region" description="Helical" evidence="1">
    <location>
        <begin position="12"/>
        <end position="33"/>
    </location>
</feature>
<organism evidence="2 3">
    <name type="scientific">Tritonibacter horizontis</name>
    <dbReference type="NCBI Taxonomy" id="1768241"/>
    <lineage>
        <taxon>Bacteria</taxon>
        <taxon>Pseudomonadati</taxon>
        <taxon>Pseudomonadota</taxon>
        <taxon>Alphaproteobacteria</taxon>
        <taxon>Rhodobacterales</taxon>
        <taxon>Paracoccaceae</taxon>
        <taxon>Tritonibacter</taxon>
    </lineage>
</organism>
<dbReference type="Pfam" id="PF10067">
    <property type="entry name" value="DUF2306"/>
    <property type="match status" value="1"/>
</dbReference>
<evidence type="ECO:0000313" key="2">
    <source>
        <dbReference type="EMBL" id="KUP93710.1"/>
    </source>
</evidence>
<feature type="transmembrane region" description="Helical" evidence="1">
    <location>
        <begin position="53"/>
        <end position="71"/>
    </location>
</feature>
<reference evidence="2 3" key="1">
    <citation type="submission" date="2015-12" db="EMBL/GenBank/DDBJ databases">
        <title>Genome sequence of the marine Rhodobacteraceae strain O3.65, Candidatus Tritonibacter horizontis.</title>
        <authorList>
            <person name="Poehlein A."/>
            <person name="Giebel H.A."/>
            <person name="Voget S."/>
            <person name="Brinkhoff T."/>
        </authorList>
    </citation>
    <scope>NUCLEOTIDE SEQUENCE [LARGE SCALE GENOMIC DNA]</scope>
    <source>
        <strain evidence="2 3">O3.65</strain>
    </source>
</reference>
<dbReference type="PATRIC" id="fig|1768241.3.peg.1484"/>
<keyword evidence="1" id="KW-0812">Transmembrane</keyword>
<keyword evidence="1" id="KW-1133">Transmembrane helix</keyword>
<dbReference type="AlphaFoldDB" id="A0A132C0W1"/>